<dbReference type="EMBL" id="LAZR01042613">
    <property type="protein sequence ID" value="KKL09108.1"/>
    <property type="molecule type" value="Genomic_DNA"/>
</dbReference>
<accession>A0A0F9DAL1</accession>
<name>A0A0F9DAL1_9ZZZZ</name>
<sequence>MTKTSKWKWPQGYHHWPGLAANRQLVSHTWHLAKSIMQDDDTMMFLWICPCGARHRTYIRNWSNSILGEEPSDDH</sequence>
<protein>
    <submittedName>
        <fullName evidence="1">Uncharacterized protein</fullName>
    </submittedName>
</protein>
<evidence type="ECO:0000313" key="1">
    <source>
        <dbReference type="EMBL" id="KKL09108.1"/>
    </source>
</evidence>
<reference evidence="1" key="1">
    <citation type="journal article" date="2015" name="Nature">
        <title>Complex archaea that bridge the gap between prokaryotes and eukaryotes.</title>
        <authorList>
            <person name="Spang A."/>
            <person name="Saw J.H."/>
            <person name="Jorgensen S.L."/>
            <person name="Zaremba-Niedzwiedzka K."/>
            <person name="Martijn J."/>
            <person name="Lind A.E."/>
            <person name="van Eijk R."/>
            <person name="Schleper C."/>
            <person name="Guy L."/>
            <person name="Ettema T.J."/>
        </authorList>
    </citation>
    <scope>NUCLEOTIDE SEQUENCE</scope>
</reference>
<gene>
    <name evidence="1" type="ORF">LCGC14_2569200</name>
</gene>
<comment type="caution">
    <text evidence="1">The sequence shown here is derived from an EMBL/GenBank/DDBJ whole genome shotgun (WGS) entry which is preliminary data.</text>
</comment>
<organism evidence="1">
    <name type="scientific">marine sediment metagenome</name>
    <dbReference type="NCBI Taxonomy" id="412755"/>
    <lineage>
        <taxon>unclassified sequences</taxon>
        <taxon>metagenomes</taxon>
        <taxon>ecological metagenomes</taxon>
    </lineage>
</organism>
<proteinExistence type="predicted"/>
<dbReference type="AlphaFoldDB" id="A0A0F9DAL1"/>